<feature type="region of interest" description="Disordered" evidence="1">
    <location>
        <begin position="35"/>
        <end position="63"/>
    </location>
</feature>
<comment type="caution">
    <text evidence="3">The sequence shown here is derived from an EMBL/GenBank/DDBJ whole genome shotgun (WGS) entry which is preliminary data.</text>
</comment>
<accession>A0ABV0ZH98</accession>
<evidence type="ECO:0000313" key="3">
    <source>
        <dbReference type="EMBL" id="MEQ2305618.1"/>
    </source>
</evidence>
<sequence>MRSRRFHIHQEMQQFRMILVLVVFRFIRDRVAGAADSAETPRRPSPQTPPPAPPGGAQGVPRPVERHGAFSVSWAVPWNTSRGRRPGGIQYRCPSHLNWLLLMWRSSGSTPSPSWMAELLTLSLRECPATLRRKLISAACIRDLVLSVMTQSSWP</sequence>
<name>A0ABV0ZH98_9TELE</name>
<evidence type="ECO:0000256" key="1">
    <source>
        <dbReference type="SAM" id="MobiDB-lite"/>
    </source>
</evidence>
<feature type="chain" id="PRO_5045177936" description="Secreted protein" evidence="2">
    <location>
        <begin position="34"/>
        <end position="155"/>
    </location>
</feature>
<dbReference type="EMBL" id="JAHRIP010065071">
    <property type="protein sequence ID" value="MEQ2305618.1"/>
    <property type="molecule type" value="Genomic_DNA"/>
</dbReference>
<gene>
    <name evidence="3" type="ORF">AMECASPLE_039613</name>
</gene>
<evidence type="ECO:0000256" key="2">
    <source>
        <dbReference type="SAM" id="SignalP"/>
    </source>
</evidence>
<dbReference type="Proteomes" id="UP001469553">
    <property type="component" value="Unassembled WGS sequence"/>
</dbReference>
<proteinExistence type="predicted"/>
<feature type="compositionally biased region" description="Pro residues" evidence="1">
    <location>
        <begin position="43"/>
        <end position="54"/>
    </location>
</feature>
<protein>
    <recommendedName>
        <fullName evidence="5">Secreted protein</fullName>
    </recommendedName>
</protein>
<evidence type="ECO:0000313" key="4">
    <source>
        <dbReference type="Proteomes" id="UP001469553"/>
    </source>
</evidence>
<organism evidence="3 4">
    <name type="scientific">Ameca splendens</name>
    <dbReference type="NCBI Taxonomy" id="208324"/>
    <lineage>
        <taxon>Eukaryota</taxon>
        <taxon>Metazoa</taxon>
        <taxon>Chordata</taxon>
        <taxon>Craniata</taxon>
        <taxon>Vertebrata</taxon>
        <taxon>Euteleostomi</taxon>
        <taxon>Actinopterygii</taxon>
        <taxon>Neopterygii</taxon>
        <taxon>Teleostei</taxon>
        <taxon>Neoteleostei</taxon>
        <taxon>Acanthomorphata</taxon>
        <taxon>Ovalentaria</taxon>
        <taxon>Atherinomorphae</taxon>
        <taxon>Cyprinodontiformes</taxon>
        <taxon>Goodeidae</taxon>
        <taxon>Ameca</taxon>
    </lineage>
</organism>
<reference evidence="3 4" key="1">
    <citation type="submission" date="2021-06" db="EMBL/GenBank/DDBJ databases">
        <authorList>
            <person name="Palmer J.M."/>
        </authorList>
    </citation>
    <scope>NUCLEOTIDE SEQUENCE [LARGE SCALE GENOMIC DNA]</scope>
    <source>
        <strain evidence="3 4">AS_MEX2019</strain>
        <tissue evidence="3">Muscle</tissue>
    </source>
</reference>
<keyword evidence="2" id="KW-0732">Signal</keyword>
<keyword evidence="4" id="KW-1185">Reference proteome</keyword>
<feature type="signal peptide" evidence="2">
    <location>
        <begin position="1"/>
        <end position="33"/>
    </location>
</feature>
<evidence type="ECO:0008006" key="5">
    <source>
        <dbReference type="Google" id="ProtNLM"/>
    </source>
</evidence>